<dbReference type="EMBL" id="JBHMDX010000002">
    <property type="protein sequence ID" value="MFB9270931.1"/>
    <property type="molecule type" value="Genomic_DNA"/>
</dbReference>
<evidence type="ECO:0000256" key="2">
    <source>
        <dbReference type="ARBA" id="ARBA00008639"/>
    </source>
</evidence>
<dbReference type="Proteomes" id="UP001589665">
    <property type="component" value="Unassembled WGS sequence"/>
</dbReference>
<protein>
    <submittedName>
        <fullName evidence="5">1-aminocyclopropane-1-carboxylate deaminase/D-cysteine desulfhydrase</fullName>
    </submittedName>
</protein>
<dbReference type="RefSeq" id="WP_373286317.1">
    <property type="nucleotide sequence ID" value="NZ_BMNS01000004.1"/>
</dbReference>
<keyword evidence="3" id="KW-0663">Pyridoxal phosphate</keyword>
<evidence type="ECO:0000313" key="5">
    <source>
        <dbReference type="EMBL" id="MFB9270931.1"/>
    </source>
</evidence>
<dbReference type="Pfam" id="PF00291">
    <property type="entry name" value="PALP"/>
    <property type="match status" value="1"/>
</dbReference>
<dbReference type="Gene3D" id="3.40.50.1100">
    <property type="match status" value="2"/>
</dbReference>
<evidence type="ECO:0000259" key="4">
    <source>
        <dbReference type="Pfam" id="PF00291"/>
    </source>
</evidence>
<name>A0ABV5JYZ8_9FLAO</name>
<dbReference type="PANTHER" id="PTHR43780:SF2">
    <property type="entry name" value="1-AMINOCYCLOPROPANE-1-CARBOXYLATE DEAMINASE-RELATED"/>
    <property type="match status" value="1"/>
</dbReference>
<comment type="caution">
    <text evidence="5">The sequence shown here is derived from an EMBL/GenBank/DDBJ whole genome shotgun (WGS) entry which is preliminary data.</text>
</comment>
<dbReference type="InterPro" id="IPR027278">
    <property type="entry name" value="ACCD_DCysDesulf"/>
</dbReference>
<evidence type="ECO:0000256" key="3">
    <source>
        <dbReference type="ARBA" id="ARBA00022898"/>
    </source>
</evidence>
<proteinExistence type="inferred from homology"/>
<reference evidence="5 6" key="1">
    <citation type="submission" date="2024-09" db="EMBL/GenBank/DDBJ databases">
        <authorList>
            <person name="Sun Q."/>
            <person name="Mori K."/>
        </authorList>
    </citation>
    <scope>NUCLEOTIDE SEQUENCE [LARGE SCALE GENOMIC DNA]</scope>
    <source>
        <strain evidence="5 6">JCM 13034</strain>
    </source>
</reference>
<feature type="domain" description="Tryptophan synthase beta chain-like PALP" evidence="4">
    <location>
        <begin position="20"/>
        <end position="289"/>
    </location>
</feature>
<comment type="similarity">
    <text evidence="2">Belongs to the ACC deaminase/D-cysteine desulfhydrase family.</text>
</comment>
<evidence type="ECO:0000256" key="1">
    <source>
        <dbReference type="ARBA" id="ARBA00001933"/>
    </source>
</evidence>
<keyword evidence="6" id="KW-1185">Reference proteome</keyword>
<evidence type="ECO:0000313" key="6">
    <source>
        <dbReference type="Proteomes" id="UP001589665"/>
    </source>
</evidence>
<comment type="cofactor">
    <cofactor evidence="1">
        <name>pyridoxal 5'-phosphate</name>
        <dbReference type="ChEBI" id="CHEBI:597326"/>
    </cofactor>
</comment>
<dbReference type="SUPFAM" id="SSF53686">
    <property type="entry name" value="Tryptophan synthase beta subunit-like PLP-dependent enzymes"/>
    <property type="match status" value="1"/>
</dbReference>
<accession>A0ABV5JYZ8</accession>
<organism evidence="5 6">
    <name type="scientific">Lutibacter litoralis</name>
    <dbReference type="NCBI Taxonomy" id="321268"/>
    <lineage>
        <taxon>Bacteria</taxon>
        <taxon>Pseudomonadati</taxon>
        <taxon>Bacteroidota</taxon>
        <taxon>Flavobacteriia</taxon>
        <taxon>Flavobacteriales</taxon>
        <taxon>Flavobacteriaceae</taxon>
        <taxon>Lutibacter</taxon>
    </lineage>
</organism>
<gene>
    <name evidence="5" type="ORF">ACFFT3_03450</name>
</gene>
<dbReference type="PIRSF" id="PIRSF006278">
    <property type="entry name" value="ACCD_DCysDesulf"/>
    <property type="match status" value="1"/>
</dbReference>
<sequence>MFLETKVSDIEQVYFSEIADSGVSLFIKREDKLHPFISGNKYRKLKYNLVEAKNQEKMTLITFGGAYSNHIAASAAAGSQFGFNTIGVIRGEELANNLEEVLQNNPTLKFASKHNMQFHFVSRSAYREKTSKEFLDNLKQQFGDFYLVPEGGTNTFAVKGCEEILTERDIVYNVICSSVGTGGTISGIINSTKEHQKTIGFPALKGDFLQNEIKKYVLTNKNWSLNTNYHFGGYAKVSETLINFINKFKGETGIPLDPVYTGKMLFGIVDLIKNDYFEKGTSILAIHTGGLQGIDGMNVYLKNKKLVEIV</sequence>
<dbReference type="PANTHER" id="PTHR43780">
    <property type="entry name" value="1-AMINOCYCLOPROPANE-1-CARBOXYLATE DEAMINASE-RELATED"/>
    <property type="match status" value="1"/>
</dbReference>
<dbReference type="InterPro" id="IPR001926">
    <property type="entry name" value="TrpB-like_PALP"/>
</dbReference>
<dbReference type="InterPro" id="IPR036052">
    <property type="entry name" value="TrpB-like_PALP_sf"/>
</dbReference>